<organism evidence="3 5">
    <name type="scientific">Nephila pilipes</name>
    <name type="common">Giant wood spider</name>
    <name type="synonym">Nephila maculata</name>
    <dbReference type="NCBI Taxonomy" id="299642"/>
    <lineage>
        <taxon>Eukaryota</taxon>
        <taxon>Metazoa</taxon>
        <taxon>Ecdysozoa</taxon>
        <taxon>Arthropoda</taxon>
        <taxon>Chelicerata</taxon>
        <taxon>Arachnida</taxon>
        <taxon>Araneae</taxon>
        <taxon>Araneomorphae</taxon>
        <taxon>Entelegynae</taxon>
        <taxon>Araneoidea</taxon>
        <taxon>Nephilidae</taxon>
        <taxon>Nephila</taxon>
    </lineage>
</organism>
<evidence type="ECO:0000313" key="3">
    <source>
        <dbReference type="EMBL" id="GFS93716.1"/>
    </source>
</evidence>
<feature type="compositionally biased region" description="Low complexity" evidence="1">
    <location>
        <begin position="66"/>
        <end position="87"/>
    </location>
</feature>
<comment type="caution">
    <text evidence="3">The sequence shown here is derived from an EMBL/GenBank/DDBJ whole genome shotgun (WGS) entry which is preliminary data.</text>
</comment>
<name>A0A8X6N4Y5_NEPPI</name>
<dbReference type="Proteomes" id="UP000887013">
    <property type="component" value="Unassembled WGS sequence"/>
</dbReference>
<accession>A0A8X6N4Y5</accession>
<dbReference type="EMBL" id="BMAW01000903">
    <property type="protein sequence ID" value="GFS71423.1"/>
    <property type="molecule type" value="Genomic_DNA"/>
</dbReference>
<dbReference type="EMBL" id="BMAW01103562">
    <property type="protein sequence ID" value="GFT09749.1"/>
    <property type="molecule type" value="Genomic_DNA"/>
</dbReference>
<dbReference type="EMBL" id="BMAW01005351">
    <property type="protein sequence ID" value="GFS93716.1"/>
    <property type="molecule type" value="Genomic_DNA"/>
</dbReference>
<dbReference type="AlphaFoldDB" id="A0A8X6N4Y5"/>
<sequence>MVFREQIRSQHRRLPSPAGENRVATTRSVYQRKLARLLRNESFNESEDNAGDEEVRPTPLHSTLLYSPGASYKSSPPYYSTPSPSIK</sequence>
<dbReference type="OrthoDB" id="6418968at2759"/>
<evidence type="ECO:0000313" key="5">
    <source>
        <dbReference type="Proteomes" id="UP000887013"/>
    </source>
</evidence>
<feature type="region of interest" description="Disordered" evidence="1">
    <location>
        <begin position="1"/>
        <end position="26"/>
    </location>
</feature>
<gene>
    <name evidence="4" type="ORF">NPIL_20191</name>
    <name evidence="2" type="ORF">NPIL_246801</name>
    <name evidence="3" type="ORF">NPIL_518831</name>
</gene>
<feature type="region of interest" description="Disordered" evidence="1">
    <location>
        <begin position="40"/>
        <end position="87"/>
    </location>
</feature>
<protein>
    <submittedName>
        <fullName evidence="3">Uncharacterized protein</fullName>
    </submittedName>
</protein>
<proteinExistence type="predicted"/>
<evidence type="ECO:0000256" key="1">
    <source>
        <dbReference type="SAM" id="MobiDB-lite"/>
    </source>
</evidence>
<reference evidence="3" key="1">
    <citation type="submission" date="2020-08" db="EMBL/GenBank/DDBJ databases">
        <title>Multicomponent nature underlies the extraordinary mechanical properties of spider dragline silk.</title>
        <authorList>
            <person name="Kono N."/>
            <person name="Nakamura H."/>
            <person name="Mori M."/>
            <person name="Yoshida Y."/>
            <person name="Ohtoshi R."/>
            <person name="Malay A.D."/>
            <person name="Moran D.A.P."/>
            <person name="Tomita M."/>
            <person name="Numata K."/>
            <person name="Arakawa K."/>
        </authorList>
    </citation>
    <scope>NUCLEOTIDE SEQUENCE</scope>
</reference>
<evidence type="ECO:0000313" key="4">
    <source>
        <dbReference type="EMBL" id="GFT09749.1"/>
    </source>
</evidence>
<evidence type="ECO:0000313" key="2">
    <source>
        <dbReference type="EMBL" id="GFS71423.1"/>
    </source>
</evidence>
<keyword evidence="5" id="KW-1185">Reference proteome</keyword>